<dbReference type="eggNOG" id="COG1073">
    <property type="taxonomic scope" value="Bacteria"/>
</dbReference>
<sequence>MKKWIKRIIFSLFGLILLAGIALCVFVGHQMVNQLTHLTDPQSTKQETENFLKGVDFDWEAFEKDYSIERVTLESSKKDHAIPVVYYLNPSSKGFFVLTHYLGGTKESVYPLAERLIKAGYSFIAYDQRNSGDNTGSTNTFGFLESHDLLDVVNHALELGQGPFYVWGASFGGGTVALAAPELEDKVQALILDSPMSNGKEMTQRQMEDMIDEIGLPMDYLLWVGDWGLRFSQGFSFDQTDGVKAIHESSTPLLVIHAKNDDMTPYHMGEDLYQASAAKQKELWTLDQGEHAMYFYEDPDLYLDKILAFLADL</sequence>
<reference evidence="2 3" key="1">
    <citation type="submission" date="2012-01" db="EMBL/GenBank/DDBJ databases">
        <title>The Genome Sequence of Facklamia languida CCUG 37842.</title>
        <authorList>
            <consortium name="The Broad Institute Genome Sequencing Platform"/>
            <person name="Earl A."/>
            <person name="Ward D."/>
            <person name="Feldgarden M."/>
            <person name="Gevers D."/>
            <person name="Huys G."/>
            <person name="Young S.K."/>
            <person name="Zeng Q."/>
            <person name="Gargeya S."/>
            <person name="Fitzgerald M."/>
            <person name="Haas B."/>
            <person name="Abouelleil A."/>
            <person name="Alvarado L."/>
            <person name="Arachchi H.M."/>
            <person name="Berlin A."/>
            <person name="Chapman S.B."/>
            <person name="Gearin G."/>
            <person name="Goldberg J."/>
            <person name="Griggs A."/>
            <person name="Gujja S."/>
            <person name="Hansen M."/>
            <person name="Heiman D."/>
            <person name="Howarth C."/>
            <person name="Larimer J."/>
            <person name="Lui A."/>
            <person name="MacDonald P.J.P."/>
            <person name="McCowen C."/>
            <person name="Montmayeur A."/>
            <person name="Murphy C."/>
            <person name="Neiman D."/>
            <person name="Pearson M."/>
            <person name="Priest M."/>
            <person name="Roberts A."/>
            <person name="Saif S."/>
            <person name="Shea T."/>
            <person name="Sisk P."/>
            <person name="Stolte C."/>
            <person name="Sykes S."/>
            <person name="Wortman J."/>
            <person name="Nusbaum C."/>
            <person name="Birren B."/>
        </authorList>
    </citation>
    <scope>NUCLEOTIDE SEQUENCE [LARGE SCALE GENOMIC DNA]</scope>
    <source>
        <strain evidence="2 3">CCUG 37842</strain>
    </source>
</reference>
<dbReference type="Pfam" id="PF00561">
    <property type="entry name" value="Abhydrolase_1"/>
    <property type="match status" value="1"/>
</dbReference>
<dbReference type="RefSeq" id="WP_006308006.1">
    <property type="nucleotide sequence ID" value="NZ_JH601133.1"/>
</dbReference>
<dbReference type="InterPro" id="IPR029058">
    <property type="entry name" value="AB_hydrolase_fold"/>
</dbReference>
<protein>
    <recommendedName>
        <fullName evidence="1">AB hydrolase-1 domain-containing protein</fullName>
    </recommendedName>
</protein>
<dbReference type="InterPro" id="IPR000073">
    <property type="entry name" value="AB_hydrolase_1"/>
</dbReference>
<proteinExistence type="predicted"/>
<dbReference type="AlphaFoldDB" id="H3NH02"/>
<name>H3NH02_9LACT</name>
<dbReference type="PATRIC" id="fig|883113.3.peg.138"/>
<evidence type="ECO:0000259" key="1">
    <source>
        <dbReference type="Pfam" id="PF00561"/>
    </source>
</evidence>
<organism evidence="2 3">
    <name type="scientific">Facklamia languida CCUG 37842</name>
    <dbReference type="NCBI Taxonomy" id="883113"/>
    <lineage>
        <taxon>Bacteria</taxon>
        <taxon>Bacillati</taxon>
        <taxon>Bacillota</taxon>
        <taxon>Bacilli</taxon>
        <taxon>Lactobacillales</taxon>
        <taxon>Aerococcaceae</taxon>
        <taxon>Facklamia</taxon>
    </lineage>
</organism>
<dbReference type="Gene3D" id="3.40.50.1820">
    <property type="entry name" value="alpha/beta hydrolase"/>
    <property type="match status" value="1"/>
</dbReference>
<dbReference type="HOGENOM" id="CLU_029375_6_0_9"/>
<keyword evidence="3" id="KW-1185">Reference proteome</keyword>
<dbReference type="PANTHER" id="PTHR12277">
    <property type="entry name" value="ALPHA/BETA HYDROLASE DOMAIN-CONTAINING PROTEIN"/>
    <property type="match status" value="1"/>
</dbReference>
<dbReference type="PANTHER" id="PTHR12277:SF81">
    <property type="entry name" value="PROTEIN ABHD13"/>
    <property type="match status" value="1"/>
</dbReference>
<dbReference type="SUPFAM" id="SSF53474">
    <property type="entry name" value="alpha/beta-Hydrolases"/>
    <property type="match status" value="1"/>
</dbReference>
<feature type="domain" description="AB hydrolase-1" evidence="1">
    <location>
        <begin position="96"/>
        <end position="202"/>
    </location>
</feature>
<dbReference type="STRING" id="883113.HMPREF9708_00141"/>
<accession>H3NH02</accession>
<dbReference type="OrthoDB" id="9776685at2"/>
<comment type="caution">
    <text evidence="2">The sequence shown here is derived from an EMBL/GenBank/DDBJ whole genome shotgun (WGS) entry which is preliminary data.</text>
</comment>
<gene>
    <name evidence="2" type="ORF">HMPREF9708_00141</name>
</gene>
<evidence type="ECO:0000313" key="3">
    <source>
        <dbReference type="Proteomes" id="UP000006190"/>
    </source>
</evidence>
<dbReference type="Proteomes" id="UP000006190">
    <property type="component" value="Unassembled WGS sequence"/>
</dbReference>
<dbReference type="EMBL" id="AGEG01000002">
    <property type="protein sequence ID" value="EHR38057.1"/>
    <property type="molecule type" value="Genomic_DNA"/>
</dbReference>
<evidence type="ECO:0000313" key="2">
    <source>
        <dbReference type="EMBL" id="EHR38057.1"/>
    </source>
</evidence>